<dbReference type="Gene3D" id="2.180.10.10">
    <property type="entry name" value="RHS repeat-associated core"/>
    <property type="match status" value="3"/>
</dbReference>
<dbReference type="PANTHER" id="PTHR32305">
    <property type="match status" value="1"/>
</dbReference>
<evidence type="ECO:0000313" key="3">
    <source>
        <dbReference type="EMBL" id="PVM81054.1"/>
    </source>
</evidence>
<dbReference type="InterPro" id="IPR056823">
    <property type="entry name" value="TEN-like_YD-shell"/>
</dbReference>
<dbReference type="AlphaFoldDB" id="A0A2T9JDQ8"/>
<dbReference type="EMBL" id="QDKP01000040">
    <property type="protein sequence ID" value="PVM81054.1"/>
    <property type="molecule type" value="Genomic_DNA"/>
</dbReference>
<keyword evidence="4" id="KW-1185">Reference proteome</keyword>
<sequence>MGGQVGPRSGRAGWLGAGSVLVLVVCLAGGAARAQGYSASDYTSYFKYDEKRRPTMKIGPDPDGAAGPLKRGATQTTYDAVGRVVRLDVGTVDSVSVSGGVVSYSNFVANQTTLTRYDAVGNKTQVYRSPGTTAAKLTQTNYDASNRAVCTAVRMNPGVFAALYEASDRPNACALQAEGSQGPDRVAQTEYDAAGQVLRVFQAVGTADARRYQFNVWRLNGTLGLVYDANGNVTSYSYDDFDRLTYTHYSSPNRAAPGQLTVANGADYDLYGYDANGNRTSWRRRDGTVIGYGYDALNRVVSKGGASIADVTYVYDLSGRATSTHFTGSGQGVTYTYDTAGRQRTEASLGRTLIYEYDKSGNRTRLTWPDGNYVVNTVDAANRLKAVALTTNAPFLTYGFDIWGRRTSASYGTGATTTWGFDVGNQMTSLAHDLPGATQDVAFGFDYNAAGQTVGQTVSNGAYVWNGETVSRNVTADALNRDAAIAATGGYDARQNLIQDGGGRIFAYDGENRLTAMSGPASASLEYDPLGRLSRTTINGVVTQFLYAGDKLVAEYDGSGALLRRYVPSYGVDEAVLWWEGAGFGDARSLHADRQGSVIATASGGAAAVYTYGPYGEPGDNWGGGSRLRYTGQIVLPELKLYHYKARAYDPARGWFLQVDPIGYEADMNLYAYVNGDPLNKTDSTGLDPRITVDIQTNSVKLEYALTLTGSGVTPTTMSEVQAVASEIKTNDGGYNLSVSVVPGAGASDAINFDFSPGKDTAMAAKQESGRGEGINLQDDTGHIRSDRPDAAAAVAHDVLHDGPKGLLGASDRYNQATGVVDQGFENNIMGSTRGRQMTSGQVDEIIKKPGANVTYLGLPY</sequence>
<evidence type="ECO:0000256" key="1">
    <source>
        <dbReference type="ARBA" id="ARBA00022737"/>
    </source>
</evidence>
<dbReference type="Proteomes" id="UP000244913">
    <property type="component" value="Unassembled WGS sequence"/>
</dbReference>
<organism evidence="3 4">
    <name type="scientific">Caulobacter radicis</name>
    <dbReference type="NCBI Taxonomy" id="2172650"/>
    <lineage>
        <taxon>Bacteria</taxon>
        <taxon>Pseudomonadati</taxon>
        <taxon>Pseudomonadota</taxon>
        <taxon>Alphaproteobacteria</taxon>
        <taxon>Caulobacterales</taxon>
        <taxon>Caulobacteraceae</taxon>
        <taxon>Caulobacter</taxon>
    </lineage>
</organism>
<dbReference type="InterPro" id="IPR050708">
    <property type="entry name" value="T6SS_VgrG/RHS"/>
</dbReference>
<protein>
    <recommendedName>
        <fullName evidence="2">Teneurin-like YD-shell domain-containing protein</fullName>
    </recommendedName>
</protein>
<dbReference type="PANTHER" id="PTHR32305:SF15">
    <property type="entry name" value="PROTEIN RHSA-RELATED"/>
    <property type="match status" value="1"/>
</dbReference>
<proteinExistence type="predicted"/>
<comment type="caution">
    <text evidence="3">The sequence shown here is derived from an EMBL/GenBank/DDBJ whole genome shotgun (WGS) entry which is preliminary data.</text>
</comment>
<feature type="domain" description="Teneurin-like YD-shell" evidence="2">
    <location>
        <begin position="222"/>
        <end position="362"/>
    </location>
</feature>
<dbReference type="InterPro" id="IPR022385">
    <property type="entry name" value="Rhs_assc_core"/>
</dbReference>
<accession>A0A2T9JDQ8</accession>
<keyword evidence="1" id="KW-0677">Repeat</keyword>
<evidence type="ECO:0000259" key="2">
    <source>
        <dbReference type="Pfam" id="PF25023"/>
    </source>
</evidence>
<dbReference type="Pfam" id="PF25023">
    <property type="entry name" value="TEN_YD-shell"/>
    <property type="match status" value="1"/>
</dbReference>
<reference evidence="3 4" key="1">
    <citation type="submission" date="2018-04" db="EMBL/GenBank/DDBJ databases">
        <title>The genome sequence of Caulobacter sp. 736.</title>
        <authorList>
            <person name="Gao J."/>
            <person name="Sun J."/>
        </authorList>
    </citation>
    <scope>NUCLEOTIDE SEQUENCE [LARGE SCALE GENOMIC DNA]</scope>
    <source>
        <strain evidence="3 4">736</strain>
    </source>
</reference>
<evidence type="ECO:0000313" key="4">
    <source>
        <dbReference type="Proteomes" id="UP000244913"/>
    </source>
</evidence>
<gene>
    <name evidence="3" type="ORF">DDF65_14135</name>
</gene>
<dbReference type="RefSeq" id="WP_116568174.1">
    <property type="nucleotide sequence ID" value="NZ_QDKP01000040.1"/>
</dbReference>
<dbReference type="NCBIfam" id="TIGR03696">
    <property type="entry name" value="Rhs_assc_core"/>
    <property type="match status" value="1"/>
</dbReference>
<name>A0A2T9JDQ8_9CAUL</name>